<keyword evidence="2" id="KW-0812">Transmembrane</keyword>
<evidence type="ECO:0000313" key="4">
    <source>
        <dbReference type="Proteomes" id="UP000235786"/>
    </source>
</evidence>
<dbReference type="Proteomes" id="UP000235786">
    <property type="component" value="Unassembled WGS sequence"/>
</dbReference>
<gene>
    <name evidence="3" type="ORF">L207DRAFT_609722</name>
</gene>
<dbReference type="Pfam" id="PF11374">
    <property type="entry name" value="DUF3176"/>
    <property type="match status" value="1"/>
</dbReference>
<dbReference type="InterPro" id="IPR021514">
    <property type="entry name" value="DUF3176"/>
</dbReference>
<name>A0A2J6R1J1_HYAVF</name>
<feature type="transmembrane region" description="Helical" evidence="2">
    <location>
        <begin position="98"/>
        <end position="126"/>
    </location>
</feature>
<dbReference type="PANTHER" id="PTHR37576:SF2">
    <property type="entry name" value="DEFECT AT LOW TEMPERATURE PROTEIN 1"/>
    <property type="match status" value="1"/>
</dbReference>
<dbReference type="AlphaFoldDB" id="A0A2J6R1J1"/>
<evidence type="ECO:0000256" key="2">
    <source>
        <dbReference type="SAM" id="Phobius"/>
    </source>
</evidence>
<feature type="compositionally biased region" description="Polar residues" evidence="1">
    <location>
        <begin position="38"/>
        <end position="72"/>
    </location>
</feature>
<sequence>MSLSSDMDRPRRKPLPISSSVRPGAYQLVSPPSHDQNRPSLSMQGSTQHLYSSPSHEYAQRSWTTAEDTGQESNHETYESSIACSNPPRHGKLWRTGYFLNVPWLGVGSLLLVLSSTTASAILLAIPDGDAVPSWRAAPFVVLAILSAISTACLSTSLASGLNVSWWRRMLEGAPLDETHLYWTHGNSIWAAMTAGRRFSFLSIAKLLVTLAAIAEGPFIQQASTISNREVSKQVSLQAALALDLPPGYTADVTGEFRTPTTPSSPFSGVFNNYTSHVSITNGFDGCPGVCTVNASGVGCKVSCAPDTNSTWNLDDYSGGITKQQFNASTAWRAESPDGVGGIAANGSYEYLTLSAGWAINTVTPLLFVNRICSLSLAMVSYPLQIVNNTVSLALPNGANPEVIYDLPIASTAPGRGLTGSTTLGGFSLIGNINEFGEPPTDGPFYANVSMVSNGALALFSLYGLNAFAWSHAINPNWDINQYSGYVWRDPIPDVLAAYHEIMFRLGLSAATNATLVGPIVLGDRTYTSVRNVSATYVFNENYYVSRYRYLGSAMTVIILATLSVIPTLTGWWNIGRLTTLSPLETAKAFGAPLLAKCNSNDTVEDLVNNVKDQIVKYGATKGDQPGDRGSRLRLEEYGEVHTPRSRTIFEK</sequence>
<keyword evidence="2" id="KW-1133">Transmembrane helix</keyword>
<keyword evidence="2" id="KW-0472">Membrane</keyword>
<protein>
    <submittedName>
        <fullName evidence="3">Uncharacterized protein</fullName>
    </submittedName>
</protein>
<reference evidence="3 4" key="1">
    <citation type="submission" date="2016-04" db="EMBL/GenBank/DDBJ databases">
        <title>A degradative enzymes factory behind the ericoid mycorrhizal symbiosis.</title>
        <authorList>
            <consortium name="DOE Joint Genome Institute"/>
            <person name="Martino E."/>
            <person name="Morin E."/>
            <person name="Grelet G."/>
            <person name="Kuo A."/>
            <person name="Kohler A."/>
            <person name="Daghino S."/>
            <person name="Barry K."/>
            <person name="Choi C."/>
            <person name="Cichocki N."/>
            <person name="Clum A."/>
            <person name="Copeland A."/>
            <person name="Hainaut M."/>
            <person name="Haridas S."/>
            <person name="Labutti K."/>
            <person name="Lindquist E."/>
            <person name="Lipzen A."/>
            <person name="Khouja H.-R."/>
            <person name="Murat C."/>
            <person name="Ohm R."/>
            <person name="Olson A."/>
            <person name="Spatafora J."/>
            <person name="Veneault-Fourrey C."/>
            <person name="Henrissat B."/>
            <person name="Grigoriev I."/>
            <person name="Martin F."/>
            <person name="Perotto S."/>
        </authorList>
    </citation>
    <scope>NUCLEOTIDE SEQUENCE [LARGE SCALE GENOMIC DNA]</scope>
    <source>
        <strain evidence="3 4">F</strain>
    </source>
</reference>
<feature type="region of interest" description="Disordered" evidence="1">
    <location>
        <begin position="1"/>
        <end position="82"/>
    </location>
</feature>
<keyword evidence="4" id="KW-1185">Reference proteome</keyword>
<feature type="transmembrane region" description="Helical" evidence="2">
    <location>
        <begin position="550"/>
        <end position="573"/>
    </location>
</feature>
<feature type="transmembrane region" description="Helical" evidence="2">
    <location>
        <begin position="138"/>
        <end position="162"/>
    </location>
</feature>
<dbReference type="OrthoDB" id="5357734at2759"/>
<proteinExistence type="predicted"/>
<accession>A0A2J6R1J1</accession>
<dbReference type="STRING" id="1149755.A0A2J6R1J1"/>
<organism evidence="3 4">
    <name type="scientific">Hyaloscypha variabilis (strain UAMH 11265 / GT02V1 / F)</name>
    <name type="common">Meliniomyces variabilis</name>
    <dbReference type="NCBI Taxonomy" id="1149755"/>
    <lineage>
        <taxon>Eukaryota</taxon>
        <taxon>Fungi</taxon>
        <taxon>Dikarya</taxon>
        <taxon>Ascomycota</taxon>
        <taxon>Pezizomycotina</taxon>
        <taxon>Leotiomycetes</taxon>
        <taxon>Helotiales</taxon>
        <taxon>Hyaloscyphaceae</taxon>
        <taxon>Hyaloscypha</taxon>
        <taxon>Hyaloscypha variabilis</taxon>
    </lineage>
</organism>
<dbReference type="EMBL" id="KZ613959">
    <property type="protein sequence ID" value="PMD32390.1"/>
    <property type="molecule type" value="Genomic_DNA"/>
</dbReference>
<evidence type="ECO:0000256" key="1">
    <source>
        <dbReference type="SAM" id="MobiDB-lite"/>
    </source>
</evidence>
<dbReference type="PANTHER" id="PTHR37576">
    <property type="entry name" value="DEFECT AT LOW TEMPERATURE PROTEIN 1"/>
    <property type="match status" value="1"/>
</dbReference>
<evidence type="ECO:0000313" key="3">
    <source>
        <dbReference type="EMBL" id="PMD32390.1"/>
    </source>
</evidence>